<proteinExistence type="predicted"/>
<dbReference type="InterPro" id="IPR029063">
    <property type="entry name" value="SAM-dependent_MTases_sf"/>
</dbReference>
<dbReference type="GO" id="GO:0032259">
    <property type="term" value="P:methylation"/>
    <property type="evidence" value="ECO:0007669"/>
    <property type="project" value="UniProtKB-KW"/>
</dbReference>
<evidence type="ECO:0000259" key="1">
    <source>
        <dbReference type="Pfam" id="PF08241"/>
    </source>
</evidence>
<reference evidence="2 3" key="1">
    <citation type="submission" date="2023-09" db="EMBL/GenBank/DDBJ databases">
        <authorList>
            <person name="Rey-Velasco X."/>
        </authorList>
    </citation>
    <scope>NUCLEOTIDE SEQUENCE [LARGE SCALE GENOMIC DNA]</scope>
    <source>
        <strain evidence="2 3">P385</strain>
    </source>
</reference>
<dbReference type="InterPro" id="IPR013216">
    <property type="entry name" value="Methyltransf_11"/>
</dbReference>
<protein>
    <submittedName>
        <fullName evidence="2">Class I SAM-dependent methyltransferase</fullName>
        <ecNumber evidence="2">2.1.1.-</ecNumber>
    </submittedName>
</protein>
<keyword evidence="2" id="KW-0808">Transferase</keyword>
<keyword evidence="2" id="KW-0489">Methyltransferase</keyword>
<dbReference type="GO" id="GO:0008168">
    <property type="term" value="F:methyltransferase activity"/>
    <property type="evidence" value="ECO:0007669"/>
    <property type="project" value="UniProtKB-KW"/>
</dbReference>
<evidence type="ECO:0000313" key="3">
    <source>
        <dbReference type="Proteomes" id="UP001259982"/>
    </source>
</evidence>
<dbReference type="RefSeq" id="WP_311657972.1">
    <property type="nucleotide sequence ID" value="NZ_JAVRHY010000004.1"/>
</dbReference>
<sequence length="203" mass="22878">MEQQAVTTAYKRLASTYDRFFGPVFEQGRQRALRKMGCQAGQHILEVGVGTGLSLPQYPDGVRVTGIDVSEPMLERARRRLNGHADRIDLAVMDAQELEYDDNSFDKVVAMYVASVVPDPDAMIREMKRVCRPGGELYIVNHFSRDRGVMAKLERAAAPLSELVGFRPLFPLQDFLAMAQLEEVEIEPVNAFGYWSLIRAVNR</sequence>
<dbReference type="SUPFAM" id="SSF53335">
    <property type="entry name" value="S-adenosyl-L-methionine-dependent methyltransferases"/>
    <property type="match status" value="1"/>
</dbReference>
<dbReference type="PANTHER" id="PTHR42912:SF80">
    <property type="entry name" value="METHYLTRANSFERASE DOMAIN-CONTAINING PROTEIN"/>
    <property type="match status" value="1"/>
</dbReference>
<dbReference type="PANTHER" id="PTHR42912">
    <property type="entry name" value="METHYLTRANSFERASE"/>
    <property type="match status" value="1"/>
</dbReference>
<comment type="caution">
    <text evidence="2">The sequence shown here is derived from an EMBL/GenBank/DDBJ whole genome shotgun (WGS) entry which is preliminary data.</text>
</comment>
<dbReference type="Proteomes" id="UP001259982">
    <property type="component" value="Unassembled WGS sequence"/>
</dbReference>
<dbReference type="CDD" id="cd02440">
    <property type="entry name" value="AdoMet_MTases"/>
    <property type="match status" value="1"/>
</dbReference>
<organism evidence="2 3">
    <name type="scientific">Spectribacter acetivorans</name>
    <dbReference type="NCBI Taxonomy" id="3075603"/>
    <lineage>
        <taxon>Bacteria</taxon>
        <taxon>Pseudomonadati</taxon>
        <taxon>Pseudomonadota</taxon>
        <taxon>Gammaproteobacteria</taxon>
        <taxon>Salinisphaerales</taxon>
        <taxon>Salinisphaeraceae</taxon>
        <taxon>Spectribacter</taxon>
    </lineage>
</organism>
<gene>
    <name evidence="2" type="ORF">RM531_05785</name>
</gene>
<keyword evidence="3" id="KW-1185">Reference proteome</keyword>
<dbReference type="Pfam" id="PF08241">
    <property type="entry name" value="Methyltransf_11"/>
    <property type="match status" value="1"/>
</dbReference>
<dbReference type="EMBL" id="JAVRHY010000004">
    <property type="protein sequence ID" value="MDT0617976.1"/>
    <property type="molecule type" value="Genomic_DNA"/>
</dbReference>
<feature type="domain" description="Methyltransferase type 11" evidence="1">
    <location>
        <begin position="45"/>
        <end position="139"/>
    </location>
</feature>
<name>A0ABU3B6A8_9GAMM</name>
<dbReference type="InterPro" id="IPR050508">
    <property type="entry name" value="Methyltransf_Superfamily"/>
</dbReference>
<dbReference type="Gene3D" id="3.40.50.150">
    <property type="entry name" value="Vaccinia Virus protein VP39"/>
    <property type="match status" value="1"/>
</dbReference>
<evidence type="ECO:0000313" key="2">
    <source>
        <dbReference type="EMBL" id="MDT0617976.1"/>
    </source>
</evidence>
<accession>A0ABU3B6A8</accession>
<dbReference type="EC" id="2.1.1.-" evidence="2"/>